<dbReference type="InterPro" id="IPR009057">
    <property type="entry name" value="Homeodomain-like_sf"/>
</dbReference>
<evidence type="ECO:0000256" key="2">
    <source>
        <dbReference type="ARBA" id="ARBA00023125"/>
    </source>
</evidence>
<evidence type="ECO:0000313" key="6">
    <source>
        <dbReference type="EMBL" id="GGN09480.1"/>
    </source>
</evidence>
<dbReference type="Gene3D" id="1.10.357.10">
    <property type="entry name" value="Tetracycline Repressor, domain 2"/>
    <property type="match status" value="1"/>
</dbReference>
<keyword evidence="7" id="KW-1185">Reference proteome</keyword>
<keyword evidence="3" id="KW-0804">Transcription</keyword>
<keyword evidence="1" id="KW-0805">Transcription regulation</keyword>
<organism evidence="6 7">
    <name type="scientific">Lentzea pudingi</name>
    <dbReference type="NCBI Taxonomy" id="1789439"/>
    <lineage>
        <taxon>Bacteria</taxon>
        <taxon>Bacillati</taxon>
        <taxon>Actinomycetota</taxon>
        <taxon>Actinomycetes</taxon>
        <taxon>Pseudonocardiales</taxon>
        <taxon>Pseudonocardiaceae</taxon>
        <taxon>Lentzea</taxon>
    </lineage>
</organism>
<protein>
    <submittedName>
        <fullName evidence="6">TetR family transcriptional regulator</fullName>
    </submittedName>
</protein>
<name>A0ABQ2IJD2_9PSEU</name>
<evidence type="ECO:0000256" key="4">
    <source>
        <dbReference type="PROSITE-ProRule" id="PRU00335"/>
    </source>
</evidence>
<dbReference type="SUPFAM" id="SSF48498">
    <property type="entry name" value="Tetracyclin repressor-like, C-terminal domain"/>
    <property type="match status" value="1"/>
</dbReference>
<dbReference type="InterPro" id="IPR049445">
    <property type="entry name" value="TetR_SbtR-like_C"/>
</dbReference>
<evidence type="ECO:0000256" key="3">
    <source>
        <dbReference type="ARBA" id="ARBA00023163"/>
    </source>
</evidence>
<evidence type="ECO:0000256" key="1">
    <source>
        <dbReference type="ARBA" id="ARBA00023015"/>
    </source>
</evidence>
<sequence>MRADAQRNRQALLAKAREIVETGEFFDLRFDDFARLAGVGTGTLYRHFPTREALAEAVYHEEVVALCERARRLQAAVPPLEALATFLRDVVGYLDDHHGLARTLATLMATTGSDALAEGSRALEEAVTGLVTAAVEAGVVRGDVGAGPVMVALHGISSAHDRPGWRAEADGVVTLVLDGLVQGVQPSSPNDSPAR</sequence>
<dbReference type="Pfam" id="PF21597">
    <property type="entry name" value="TetR_C_43"/>
    <property type="match status" value="1"/>
</dbReference>
<evidence type="ECO:0000259" key="5">
    <source>
        <dbReference type="PROSITE" id="PS50977"/>
    </source>
</evidence>
<dbReference type="Proteomes" id="UP000597656">
    <property type="component" value="Unassembled WGS sequence"/>
</dbReference>
<feature type="DNA-binding region" description="H-T-H motif" evidence="4">
    <location>
        <begin position="29"/>
        <end position="48"/>
    </location>
</feature>
<dbReference type="InterPro" id="IPR036271">
    <property type="entry name" value="Tet_transcr_reg_TetR-rel_C_sf"/>
</dbReference>
<dbReference type="SUPFAM" id="SSF46689">
    <property type="entry name" value="Homeodomain-like"/>
    <property type="match status" value="1"/>
</dbReference>
<dbReference type="PROSITE" id="PS50977">
    <property type="entry name" value="HTH_TETR_2"/>
    <property type="match status" value="1"/>
</dbReference>
<comment type="caution">
    <text evidence="6">The sequence shown here is derived from an EMBL/GenBank/DDBJ whole genome shotgun (WGS) entry which is preliminary data.</text>
</comment>
<dbReference type="InterPro" id="IPR001647">
    <property type="entry name" value="HTH_TetR"/>
</dbReference>
<dbReference type="EMBL" id="BMNC01000009">
    <property type="protein sequence ID" value="GGN09480.1"/>
    <property type="molecule type" value="Genomic_DNA"/>
</dbReference>
<feature type="domain" description="HTH tetR-type" evidence="5">
    <location>
        <begin position="6"/>
        <end position="66"/>
    </location>
</feature>
<dbReference type="PANTHER" id="PTHR30055">
    <property type="entry name" value="HTH-TYPE TRANSCRIPTIONAL REGULATOR RUTR"/>
    <property type="match status" value="1"/>
</dbReference>
<proteinExistence type="predicted"/>
<dbReference type="Pfam" id="PF00440">
    <property type="entry name" value="TetR_N"/>
    <property type="match status" value="1"/>
</dbReference>
<dbReference type="PANTHER" id="PTHR30055:SF234">
    <property type="entry name" value="HTH-TYPE TRANSCRIPTIONAL REGULATOR BETI"/>
    <property type="match status" value="1"/>
</dbReference>
<keyword evidence="2 4" id="KW-0238">DNA-binding</keyword>
<accession>A0ABQ2IJD2</accession>
<reference evidence="7" key="1">
    <citation type="journal article" date="2019" name="Int. J. Syst. Evol. Microbiol.">
        <title>The Global Catalogue of Microorganisms (GCM) 10K type strain sequencing project: providing services to taxonomists for standard genome sequencing and annotation.</title>
        <authorList>
            <consortium name="The Broad Institute Genomics Platform"/>
            <consortium name="The Broad Institute Genome Sequencing Center for Infectious Disease"/>
            <person name="Wu L."/>
            <person name="Ma J."/>
        </authorList>
    </citation>
    <scope>NUCLEOTIDE SEQUENCE [LARGE SCALE GENOMIC DNA]</scope>
    <source>
        <strain evidence="7">CGMCC 4.7319</strain>
    </source>
</reference>
<dbReference type="InterPro" id="IPR050109">
    <property type="entry name" value="HTH-type_TetR-like_transc_reg"/>
</dbReference>
<evidence type="ECO:0000313" key="7">
    <source>
        <dbReference type="Proteomes" id="UP000597656"/>
    </source>
</evidence>
<gene>
    <name evidence="6" type="ORF">GCM10011609_56560</name>
</gene>